<dbReference type="InterPro" id="IPR000160">
    <property type="entry name" value="GGDEF_dom"/>
</dbReference>
<name>A0A554X0F6_9BURK</name>
<feature type="domain" description="EAL" evidence="2">
    <location>
        <begin position="446"/>
        <end position="700"/>
    </location>
</feature>
<dbReference type="SMART" id="SM00091">
    <property type="entry name" value="PAS"/>
    <property type="match status" value="2"/>
</dbReference>
<dbReference type="RefSeq" id="WP_058616259.1">
    <property type="nucleotide sequence ID" value="NZ_CP083911.1"/>
</dbReference>
<dbReference type="OrthoDB" id="9813903at2"/>
<dbReference type="NCBIfam" id="TIGR00254">
    <property type="entry name" value="GGDEF"/>
    <property type="match status" value="1"/>
</dbReference>
<dbReference type="SUPFAM" id="SSF55785">
    <property type="entry name" value="PYP-like sensor domain (PAS domain)"/>
    <property type="match status" value="2"/>
</dbReference>
<evidence type="ECO:0000259" key="3">
    <source>
        <dbReference type="PROSITE" id="PS50887"/>
    </source>
</evidence>
<dbReference type="PANTHER" id="PTHR44757">
    <property type="entry name" value="DIGUANYLATE CYCLASE DGCP"/>
    <property type="match status" value="1"/>
</dbReference>
<dbReference type="AlphaFoldDB" id="A0A554X0F6"/>
<dbReference type="InterPro" id="IPR035919">
    <property type="entry name" value="EAL_sf"/>
</dbReference>
<dbReference type="Gene3D" id="3.30.70.270">
    <property type="match status" value="1"/>
</dbReference>
<proteinExistence type="predicted"/>
<dbReference type="InterPro" id="IPR013655">
    <property type="entry name" value="PAS_fold_3"/>
</dbReference>
<evidence type="ECO:0000259" key="2">
    <source>
        <dbReference type="PROSITE" id="PS50883"/>
    </source>
</evidence>
<dbReference type="InterPro" id="IPR013656">
    <property type="entry name" value="PAS_4"/>
</dbReference>
<dbReference type="PROSITE" id="PS50887">
    <property type="entry name" value="GGDEF"/>
    <property type="match status" value="1"/>
</dbReference>
<protein>
    <submittedName>
        <fullName evidence="4">Phytochrome-like protein cph2</fullName>
    </submittedName>
</protein>
<dbReference type="Proteomes" id="UP000317763">
    <property type="component" value="Unassembled WGS sequence"/>
</dbReference>
<dbReference type="Gene3D" id="3.20.20.450">
    <property type="entry name" value="EAL domain"/>
    <property type="match status" value="1"/>
</dbReference>
<reference evidence="4 5" key="1">
    <citation type="submission" date="2019-07" db="EMBL/GenBank/DDBJ databases">
        <title>Tepidimonas taiwanensis I1-1 draft genome.</title>
        <authorList>
            <person name="Da Costa M.S."/>
            <person name="Froufe H.J.C."/>
            <person name="Egas C."/>
            <person name="Albuquerque L."/>
        </authorList>
    </citation>
    <scope>NUCLEOTIDE SEQUENCE [LARGE SCALE GENOMIC DNA]</scope>
    <source>
        <strain evidence="4 5">I1-1</strain>
    </source>
</reference>
<dbReference type="InterPro" id="IPR052155">
    <property type="entry name" value="Biofilm_reg_signaling"/>
</dbReference>
<dbReference type="InterPro" id="IPR000014">
    <property type="entry name" value="PAS"/>
</dbReference>
<sequence length="700" mass="79113">MTLERRCLDDWLAEMPGPALAALLRDAHFGVAVMRDDGTLLAVNSPFAQIVGRDAADLVGHPWAQCAIAEERHGVRQWLRQFRRGERLHLNMDQRVTDAAGATRWVRLTVRRAHGDLLLVVAHAVGDAVVAQDALRRSEERLRLAIDATGAGWWDWDLRADIVDYSEPFERLLHYTGDDFHRDFRFRDRLHAQDRERCLRAVDAALQEGVEFDEIYRLCCFDGRYRWFRGRGRTYRGADGRPERFVGLLFDWQAHHEQEARLRRSERRMAHLARHDPLTQLPNRLHWDERLQAAIALARRQHGRLAVLMLDLDRFKWVNDGLGHEVGDALLRDMALRLRQRLRQSDVLARWGGDEFTILLDPIDTPDDAARVARALLEIAGQPWEAPDGQSLTVGASIGIALYPEHGHDAESLLRSADAALYAVKAQGRGGFRFNTEELNQQAHRGLLIESRLRRAVQTGAFHLVYQPQWCMASGRLTGAEALLRWTDPVLGGIPPDTFIPIAEACGLMPALGDWVLAQACATLRQWRAAGWHDAEMAVNVSPRQLADEAFFRRLTGHLERHAIPPAALELEVTESTLMDSGPQPERIVGAVKALGMRVVVDDFGVGHSSLALLKRLAMDGLKIDRSFVRDLVDDEDDRQICAAILAMAKHLRLRVVAEGVETEAHWRLLRDMGCDRWQGYWRDGQPQPADAVLARALAH</sequence>
<feature type="domain" description="GGDEF" evidence="3">
    <location>
        <begin position="303"/>
        <end position="437"/>
    </location>
</feature>
<evidence type="ECO:0000313" key="5">
    <source>
        <dbReference type="Proteomes" id="UP000317763"/>
    </source>
</evidence>
<dbReference type="CDD" id="cd00130">
    <property type="entry name" value="PAS"/>
    <property type="match status" value="2"/>
</dbReference>
<keyword evidence="5" id="KW-1185">Reference proteome</keyword>
<dbReference type="InterPro" id="IPR043128">
    <property type="entry name" value="Rev_trsase/Diguanyl_cyclase"/>
</dbReference>
<dbReference type="GO" id="GO:0003824">
    <property type="term" value="F:catalytic activity"/>
    <property type="evidence" value="ECO:0007669"/>
    <property type="project" value="UniProtKB-ARBA"/>
</dbReference>
<dbReference type="Gene3D" id="3.30.450.20">
    <property type="entry name" value="PAS domain"/>
    <property type="match status" value="2"/>
</dbReference>
<dbReference type="InterPro" id="IPR029787">
    <property type="entry name" value="Nucleotide_cyclase"/>
</dbReference>
<dbReference type="Pfam" id="PF08448">
    <property type="entry name" value="PAS_4"/>
    <property type="match status" value="1"/>
</dbReference>
<dbReference type="SMART" id="SM00052">
    <property type="entry name" value="EAL"/>
    <property type="match status" value="1"/>
</dbReference>
<feature type="domain" description="PAS" evidence="1">
    <location>
        <begin position="138"/>
        <end position="209"/>
    </location>
</feature>
<dbReference type="InterPro" id="IPR035965">
    <property type="entry name" value="PAS-like_dom_sf"/>
</dbReference>
<evidence type="ECO:0000259" key="1">
    <source>
        <dbReference type="PROSITE" id="PS50112"/>
    </source>
</evidence>
<comment type="caution">
    <text evidence="4">The sequence shown here is derived from an EMBL/GenBank/DDBJ whole genome shotgun (WGS) entry which is preliminary data.</text>
</comment>
<dbReference type="STRING" id="307486.GCA_000807215_02659"/>
<dbReference type="PANTHER" id="PTHR44757:SF2">
    <property type="entry name" value="BIOFILM ARCHITECTURE MAINTENANCE PROTEIN MBAA"/>
    <property type="match status" value="1"/>
</dbReference>
<dbReference type="NCBIfam" id="TIGR00229">
    <property type="entry name" value="sensory_box"/>
    <property type="match status" value="2"/>
</dbReference>
<dbReference type="PROSITE" id="PS50112">
    <property type="entry name" value="PAS"/>
    <property type="match status" value="1"/>
</dbReference>
<dbReference type="InterPro" id="IPR001633">
    <property type="entry name" value="EAL_dom"/>
</dbReference>
<dbReference type="SMART" id="SM00267">
    <property type="entry name" value="GGDEF"/>
    <property type="match status" value="1"/>
</dbReference>
<dbReference type="Pfam" id="PF00990">
    <property type="entry name" value="GGDEF"/>
    <property type="match status" value="1"/>
</dbReference>
<dbReference type="CDD" id="cd01949">
    <property type="entry name" value="GGDEF"/>
    <property type="match status" value="1"/>
</dbReference>
<dbReference type="Pfam" id="PF00563">
    <property type="entry name" value="EAL"/>
    <property type="match status" value="1"/>
</dbReference>
<evidence type="ECO:0000313" key="4">
    <source>
        <dbReference type="EMBL" id="TSE29332.1"/>
    </source>
</evidence>
<organism evidence="4 5">
    <name type="scientific">Tepidimonas taiwanensis</name>
    <dbReference type="NCBI Taxonomy" id="307486"/>
    <lineage>
        <taxon>Bacteria</taxon>
        <taxon>Pseudomonadati</taxon>
        <taxon>Pseudomonadota</taxon>
        <taxon>Betaproteobacteria</taxon>
        <taxon>Burkholderiales</taxon>
        <taxon>Tepidimonas</taxon>
    </lineage>
</organism>
<gene>
    <name evidence="4" type="primary">cph2_3</name>
    <name evidence="4" type="ORF">Ttaiw_02320</name>
</gene>
<dbReference type="EMBL" id="VJOM01000036">
    <property type="protein sequence ID" value="TSE29332.1"/>
    <property type="molecule type" value="Genomic_DNA"/>
</dbReference>
<dbReference type="SUPFAM" id="SSF55073">
    <property type="entry name" value="Nucleotide cyclase"/>
    <property type="match status" value="1"/>
</dbReference>
<dbReference type="Pfam" id="PF08447">
    <property type="entry name" value="PAS_3"/>
    <property type="match status" value="1"/>
</dbReference>
<dbReference type="CDD" id="cd01948">
    <property type="entry name" value="EAL"/>
    <property type="match status" value="1"/>
</dbReference>
<dbReference type="SUPFAM" id="SSF141868">
    <property type="entry name" value="EAL domain-like"/>
    <property type="match status" value="1"/>
</dbReference>
<dbReference type="PROSITE" id="PS50883">
    <property type="entry name" value="EAL"/>
    <property type="match status" value="1"/>
</dbReference>
<dbReference type="FunFam" id="3.30.70.270:FF:000001">
    <property type="entry name" value="Diguanylate cyclase domain protein"/>
    <property type="match status" value="1"/>
</dbReference>
<accession>A0A554X0F6</accession>